<accession>A0ABW2KN11</accession>
<dbReference type="PRINTS" id="PR00455">
    <property type="entry name" value="HTHTETR"/>
</dbReference>
<dbReference type="Gene3D" id="1.10.10.60">
    <property type="entry name" value="Homeodomain-like"/>
    <property type="match status" value="1"/>
</dbReference>
<reference evidence="7" key="1">
    <citation type="journal article" date="2019" name="Int. J. Syst. Evol. Microbiol.">
        <title>The Global Catalogue of Microorganisms (GCM) 10K type strain sequencing project: providing services to taxonomists for standard genome sequencing and annotation.</title>
        <authorList>
            <consortium name="The Broad Institute Genomics Platform"/>
            <consortium name="The Broad Institute Genome Sequencing Center for Infectious Disease"/>
            <person name="Wu L."/>
            <person name="Ma J."/>
        </authorList>
    </citation>
    <scope>NUCLEOTIDE SEQUENCE [LARGE SCALE GENOMIC DNA]</scope>
    <source>
        <strain evidence="7">CGMCC 4.7382</strain>
    </source>
</reference>
<dbReference type="PANTHER" id="PTHR30055">
    <property type="entry name" value="HTH-TYPE TRANSCRIPTIONAL REGULATOR RUTR"/>
    <property type="match status" value="1"/>
</dbReference>
<comment type="caution">
    <text evidence="6">The sequence shown here is derived from an EMBL/GenBank/DDBJ whole genome shotgun (WGS) entry which is preliminary data.</text>
</comment>
<feature type="DNA-binding region" description="H-T-H motif" evidence="4">
    <location>
        <begin position="43"/>
        <end position="62"/>
    </location>
</feature>
<dbReference type="Proteomes" id="UP001596540">
    <property type="component" value="Unassembled WGS sequence"/>
</dbReference>
<evidence type="ECO:0000313" key="6">
    <source>
        <dbReference type="EMBL" id="MFC7330585.1"/>
    </source>
</evidence>
<evidence type="ECO:0000259" key="5">
    <source>
        <dbReference type="PROSITE" id="PS50977"/>
    </source>
</evidence>
<evidence type="ECO:0000256" key="2">
    <source>
        <dbReference type="ARBA" id="ARBA00023125"/>
    </source>
</evidence>
<dbReference type="InterPro" id="IPR009057">
    <property type="entry name" value="Homeodomain-like_sf"/>
</dbReference>
<dbReference type="RefSeq" id="WP_379873221.1">
    <property type="nucleotide sequence ID" value="NZ_JBHTBH010000012.1"/>
</dbReference>
<dbReference type="InterPro" id="IPR001647">
    <property type="entry name" value="HTH_TetR"/>
</dbReference>
<gene>
    <name evidence="6" type="ORF">ACFQRF_22910</name>
</gene>
<dbReference type="PROSITE" id="PS50977">
    <property type="entry name" value="HTH_TETR_2"/>
    <property type="match status" value="1"/>
</dbReference>
<keyword evidence="7" id="KW-1185">Reference proteome</keyword>
<name>A0ABW2KN11_9ACTN</name>
<evidence type="ECO:0000256" key="1">
    <source>
        <dbReference type="ARBA" id="ARBA00023015"/>
    </source>
</evidence>
<protein>
    <submittedName>
        <fullName evidence="6">TetR family transcriptional regulator</fullName>
    </submittedName>
</protein>
<dbReference type="SUPFAM" id="SSF46689">
    <property type="entry name" value="Homeodomain-like"/>
    <property type="match status" value="1"/>
</dbReference>
<proteinExistence type="predicted"/>
<dbReference type="InterPro" id="IPR050109">
    <property type="entry name" value="HTH-type_TetR-like_transc_reg"/>
</dbReference>
<feature type="domain" description="HTH tetR-type" evidence="5">
    <location>
        <begin position="20"/>
        <end position="80"/>
    </location>
</feature>
<dbReference type="EMBL" id="JBHTBH010000012">
    <property type="protein sequence ID" value="MFC7330585.1"/>
    <property type="molecule type" value="Genomic_DNA"/>
</dbReference>
<organism evidence="6 7">
    <name type="scientific">Marinactinospora rubrisoli</name>
    <dbReference type="NCBI Taxonomy" id="2715399"/>
    <lineage>
        <taxon>Bacteria</taxon>
        <taxon>Bacillati</taxon>
        <taxon>Actinomycetota</taxon>
        <taxon>Actinomycetes</taxon>
        <taxon>Streptosporangiales</taxon>
        <taxon>Nocardiopsidaceae</taxon>
        <taxon>Marinactinospora</taxon>
    </lineage>
</organism>
<dbReference type="PANTHER" id="PTHR30055:SF238">
    <property type="entry name" value="MYCOFACTOCIN BIOSYNTHESIS TRANSCRIPTIONAL REGULATOR MFTR-RELATED"/>
    <property type="match status" value="1"/>
</dbReference>
<evidence type="ECO:0000313" key="7">
    <source>
        <dbReference type="Proteomes" id="UP001596540"/>
    </source>
</evidence>
<keyword evidence="2 4" id="KW-0238">DNA-binding</keyword>
<dbReference type="Pfam" id="PF00440">
    <property type="entry name" value="TetR_N"/>
    <property type="match status" value="1"/>
</dbReference>
<evidence type="ECO:0000256" key="4">
    <source>
        <dbReference type="PROSITE-ProRule" id="PRU00335"/>
    </source>
</evidence>
<evidence type="ECO:0000256" key="3">
    <source>
        <dbReference type="ARBA" id="ARBA00023163"/>
    </source>
</evidence>
<keyword evidence="1" id="KW-0805">Transcription regulation</keyword>
<keyword evidence="3" id="KW-0804">Transcription</keyword>
<sequence length="223" mass="24526">MTSPMSPPAERLPLRERKKRRTREALIDTALEMFTERGFEATTLDELCAAVEVSKRTFFRTFASKEDVAMAPTQDLWNAVLDELRSHEPDGRPVLEQLQDTLFTALEGMSADRWTDRVRASRRLVARVPSIEAHGLHFCNRTCQSAIGILRQKLALPDAGDPRPRLALGMLLAATDCAFDAWASRPGSATRAELAAELRRAFDAIPASLTLTAGPVPGGAATR</sequence>
<dbReference type="Gene3D" id="1.10.357.10">
    <property type="entry name" value="Tetracycline Repressor, domain 2"/>
    <property type="match status" value="1"/>
</dbReference>